<dbReference type="KEGG" id="loc:102698608"/>
<dbReference type="SUPFAM" id="SSF47473">
    <property type="entry name" value="EF-hand"/>
    <property type="match status" value="2"/>
</dbReference>
<feature type="domain" description="EF-hand" evidence="5">
    <location>
        <begin position="183"/>
        <end position="213"/>
    </location>
</feature>
<dbReference type="RefSeq" id="XP_015199098.1">
    <property type="nucleotide sequence ID" value="XM_015343612.2"/>
</dbReference>
<dbReference type="GO" id="GO:0005509">
    <property type="term" value="F:calcium ion binding"/>
    <property type="evidence" value="ECO:0000318"/>
    <property type="project" value="GO_Central"/>
</dbReference>
<dbReference type="Bgee" id="ENSLOCG00000014693">
    <property type="expression patterns" value="Expressed in ovary and 13 other cell types or tissues"/>
</dbReference>
<comment type="similarity">
    <text evidence="1">Belongs to the CREC family.</text>
</comment>
<evidence type="ECO:0000256" key="1">
    <source>
        <dbReference type="ARBA" id="ARBA00006431"/>
    </source>
</evidence>
<keyword evidence="2" id="KW-0479">Metal-binding</keyword>
<dbReference type="Pfam" id="PF13202">
    <property type="entry name" value="EF-hand_5"/>
    <property type="match status" value="1"/>
</dbReference>
<dbReference type="EMBL" id="AHAT01004936">
    <property type="status" value="NOT_ANNOTATED_CDS"/>
    <property type="molecule type" value="Genomic_DNA"/>
</dbReference>
<dbReference type="RefSeq" id="XP_015199099.1">
    <property type="nucleotide sequence ID" value="XM_015343613.2"/>
</dbReference>
<evidence type="ECO:0000256" key="2">
    <source>
        <dbReference type="ARBA" id="ARBA00022723"/>
    </source>
</evidence>
<dbReference type="Ensembl" id="ENSLOCT00000018121.1">
    <property type="protein sequence ID" value="ENSLOCP00000018089.1"/>
    <property type="gene ID" value="ENSLOCG00000014693.1"/>
</dbReference>
<keyword evidence="3" id="KW-0106">Calcium</keyword>
<feature type="domain" description="EF-hand" evidence="5">
    <location>
        <begin position="254"/>
        <end position="289"/>
    </location>
</feature>
<evidence type="ECO:0000256" key="4">
    <source>
        <dbReference type="SAM" id="SignalP"/>
    </source>
</evidence>
<dbReference type="RefSeq" id="XP_069046806.1">
    <property type="nucleotide sequence ID" value="XM_069190705.1"/>
</dbReference>
<dbReference type="RefSeq" id="XP_069046807.1">
    <property type="nucleotide sequence ID" value="XM_069190706.1"/>
</dbReference>
<evidence type="ECO:0000313" key="7">
    <source>
        <dbReference type="Proteomes" id="UP000018468"/>
    </source>
</evidence>
<dbReference type="GeneID" id="102698608"/>
<dbReference type="RefSeq" id="XP_006629098.1">
    <property type="nucleotide sequence ID" value="XM_006629035.3"/>
</dbReference>
<dbReference type="InterPro" id="IPR002048">
    <property type="entry name" value="EF_hand_dom"/>
</dbReference>
<organism evidence="6 7">
    <name type="scientific">Lepisosteus oculatus</name>
    <name type="common">Spotted gar</name>
    <dbReference type="NCBI Taxonomy" id="7918"/>
    <lineage>
        <taxon>Eukaryota</taxon>
        <taxon>Metazoa</taxon>
        <taxon>Chordata</taxon>
        <taxon>Craniata</taxon>
        <taxon>Vertebrata</taxon>
        <taxon>Euteleostomi</taxon>
        <taxon>Actinopterygii</taxon>
        <taxon>Neopterygii</taxon>
        <taxon>Holostei</taxon>
        <taxon>Semionotiformes</taxon>
        <taxon>Lepisosteidae</taxon>
        <taxon>Lepisosteus</taxon>
    </lineage>
</organism>
<dbReference type="FunFam" id="1.10.238.10:FF:000176">
    <property type="entry name" value="reticulocalbin-2 isoform X2"/>
    <property type="match status" value="1"/>
</dbReference>
<reference evidence="6" key="2">
    <citation type="submission" date="2025-08" db="UniProtKB">
        <authorList>
            <consortium name="Ensembl"/>
        </authorList>
    </citation>
    <scope>IDENTIFICATION</scope>
</reference>
<dbReference type="InterPro" id="IPR018247">
    <property type="entry name" value="EF_Hand_1_Ca_BS"/>
</dbReference>
<dbReference type="STRING" id="7918.ENSLOCP00000018089"/>
<dbReference type="PROSITE" id="PS00018">
    <property type="entry name" value="EF_HAND_1"/>
    <property type="match status" value="3"/>
</dbReference>
<dbReference type="InterPro" id="IPR011992">
    <property type="entry name" value="EF-hand-dom_pair"/>
</dbReference>
<feature type="domain" description="EF-hand" evidence="5">
    <location>
        <begin position="53"/>
        <end position="88"/>
    </location>
</feature>
<reference evidence="6" key="3">
    <citation type="submission" date="2025-09" db="UniProtKB">
        <authorList>
            <consortium name="Ensembl"/>
        </authorList>
    </citation>
    <scope>IDENTIFICATION</scope>
</reference>
<sequence>MKRIILTWALFALCSCASENKASTFNAEDPEYDGSIFFRNEDQDEIEKLSPEEQKRRLAVIVKKIDTDLDGFLTEGEISLWIQQVYRRYAVEDVAEKFLEFDKDGDGAVSWNEYTLLVHDRIIDMDEDKVPENSEEKSLHFLHLKEKQRFDHANTDGKPGLNVTEVLAFLHPSEVDHMSKYAIEDVLNEYDRDNDGFISLHEFLGDLRSPDGVNQSQWEIEEKLRFVNLYDRDNDGKLNYEEQLLWVAPNSYGTAREEALHLIQEMDRNGDGRLSEMEIMSNMQTFMDSEVTDYGRQLHSVHDEL</sequence>
<keyword evidence="4" id="KW-0732">Signal</keyword>
<dbReference type="Proteomes" id="UP000018468">
    <property type="component" value="Linkage group LG3"/>
</dbReference>
<dbReference type="HOGENOM" id="CLU_044718_0_0_1"/>
<dbReference type="Gene3D" id="1.10.238.10">
    <property type="entry name" value="EF-hand"/>
    <property type="match status" value="3"/>
</dbReference>
<dbReference type="GO" id="GO:0005783">
    <property type="term" value="C:endoplasmic reticulum"/>
    <property type="evidence" value="ECO:0000318"/>
    <property type="project" value="GO_Central"/>
</dbReference>
<dbReference type="eggNOG" id="KOG4223">
    <property type="taxonomic scope" value="Eukaryota"/>
</dbReference>
<keyword evidence="7" id="KW-1185">Reference proteome</keyword>
<evidence type="ECO:0000256" key="3">
    <source>
        <dbReference type="ARBA" id="ARBA00022837"/>
    </source>
</evidence>
<name>W5NBT0_LEPOC</name>
<dbReference type="CTD" id="5955"/>
<dbReference type="InParanoid" id="W5NBT0"/>
<feature type="signal peptide" evidence="4">
    <location>
        <begin position="1"/>
        <end position="22"/>
    </location>
</feature>
<dbReference type="PANTHER" id="PTHR10827:SF78">
    <property type="entry name" value="RETICULOCALBIN-2"/>
    <property type="match status" value="1"/>
</dbReference>
<dbReference type="PROSITE" id="PS51257">
    <property type="entry name" value="PROKAR_LIPOPROTEIN"/>
    <property type="match status" value="1"/>
</dbReference>
<evidence type="ECO:0000313" key="6">
    <source>
        <dbReference type="Ensembl" id="ENSLOCP00000018089.1"/>
    </source>
</evidence>
<dbReference type="AlphaFoldDB" id="W5NBT0"/>
<accession>W5NBT0</accession>
<reference evidence="7" key="1">
    <citation type="submission" date="2011-12" db="EMBL/GenBank/DDBJ databases">
        <title>The Draft Genome of Lepisosteus oculatus.</title>
        <authorList>
            <consortium name="The Broad Institute Genome Assembly &amp; Analysis Group"/>
            <consortium name="Computational R&amp;D Group"/>
            <consortium name="and Sequencing Platform"/>
            <person name="Di Palma F."/>
            <person name="Alfoldi J."/>
            <person name="Johnson J."/>
            <person name="Berlin A."/>
            <person name="Gnerre S."/>
            <person name="Jaffe D."/>
            <person name="MacCallum I."/>
            <person name="Young S."/>
            <person name="Walker B.J."/>
            <person name="Lander E.S."/>
            <person name="Lindblad-Toh K."/>
        </authorList>
    </citation>
    <scope>NUCLEOTIDE SEQUENCE [LARGE SCALE GENOMIC DNA]</scope>
</reference>
<dbReference type="SMART" id="SM00054">
    <property type="entry name" value="EFh"/>
    <property type="match status" value="4"/>
</dbReference>
<protein>
    <submittedName>
        <fullName evidence="6">Reticulocalbin 2</fullName>
    </submittedName>
</protein>
<dbReference type="OrthoDB" id="293868at2759"/>
<dbReference type="PANTHER" id="PTHR10827">
    <property type="entry name" value="RETICULOCALBIN"/>
    <property type="match status" value="1"/>
</dbReference>
<dbReference type="CDD" id="cd16224">
    <property type="entry name" value="EFh_CREC_RCN2"/>
    <property type="match status" value="1"/>
</dbReference>
<feature type="chain" id="PRO_5004869517" evidence="4">
    <location>
        <begin position="23"/>
        <end position="305"/>
    </location>
</feature>
<dbReference type="OMA" id="TWEEYNM"/>
<evidence type="ECO:0000259" key="5">
    <source>
        <dbReference type="PROSITE" id="PS50222"/>
    </source>
</evidence>
<feature type="domain" description="EF-hand" evidence="5">
    <location>
        <begin position="89"/>
        <end position="124"/>
    </location>
</feature>
<dbReference type="FunFam" id="1.10.238.10:FF:000170">
    <property type="entry name" value="reticulocalbin-2 isoform X1"/>
    <property type="match status" value="1"/>
</dbReference>
<proteinExistence type="inferred from homology"/>
<dbReference type="PROSITE" id="PS50222">
    <property type="entry name" value="EF_HAND_2"/>
    <property type="match status" value="4"/>
</dbReference>
<dbReference type="Pfam" id="PF13499">
    <property type="entry name" value="EF-hand_7"/>
    <property type="match status" value="2"/>
</dbReference>
<dbReference type="GeneTree" id="ENSGT01010000222360"/>